<proteinExistence type="predicted"/>
<dbReference type="Proteomes" id="UP000054977">
    <property type="component" value="Unassembled WGS sequence"/>
</dbReference>
<name>A0A158HEQ2_9BURK</name>
<protein>
    <submittedName>
        <fullName evidence="2">Uncharacterized protein</fullName>
    </submittedName>
</protein>
<accession>A0A158HEQ2</accession>
<dbReference type="EMBL" id="FCNW02000015">
    <property type="protein sequence ID" value="SAL42499.1"/>
    <property type="molecule type" value="Genomic_DNA"/>
</dbReference>
<keyword evidence="1" id="KW-1133">Transmembrane helix</keyword>
<evidence type="ECO:0000313" key="3">
    <source>
        <dbReference type="Proteomes" id="UP000054977"/>
    </source>
</evidence>
<keyword evidence="1" id="KW-0812">Transmembrane</keyword>
<organism evidence="2 3">
    <name type="scientific">Caballeronia humi</name>
    <dbReference type="NCBI Taxonomy" id="326474"/>
    <lineage>
        <taxon>Bacteria</taxon>
        <taxon>Pseudomonadati</taxon>
        <taxon>Pseudomonadota</taxon>
        <taxon>Betaproteobacteria</taxon>
        <taxon>Burkholderiales</taxon>
        <taxon>Burkholderiaceae</taxon>
        <taxon>Caballeronia</taxon>
    </lineage>
</organism>
<evidence type="ECO:0000313" key="2">
    <source>
        <dbReference type="EMBL" id="SAL42499.1"/>
    </source>
</evidence>
<keyword evidence="3" id="KW-1185">Reference proteome</keyword>
<sequence length="42" mass="4770">MNNENPSLLPRHALLLFIGTVTYIEAPILHGLIGCIVQERRR</sequence>
<comment type="caution">
    <text evidence="2">The sequence shown here is derived from an EMBL/GenBank/DDBJ whole genome shotgun (WGS) entry which is preliminary data.</text>
</comment>
<dbReference type="AlphaFoldDB" id="A0A158HEQ2"/>
<feature type="transmembrane region" description="Helical" evidence="1">
    <location>
        <begin position="12"/>
        <end position="37"/>
    </location>
</feature>
<evidence type="ECO:0000256" key="1">
    <source>
        <dbReference type="SAM" id="Phobius"/>
    </source>
</evidence>
<dbReference type="STRING" id="326474.AWB65_03238"/>
<gene>
    <name evidence="2" type="ORF">AWB65_03238</name>
</gene>
<reference evidence="2" key="1">
    <citation type="submission" date="2016-01" db="EMBL/GenBank/DDBJ databases">
        <authorList>
            <person name="Peeters C."/>
        </authorList>
    </citation>
    <scope>NUCLEOTIDE SEQUENCE [LARGE SCALE GENOMIC DNA]</scope>
    <source>
        <strain evidence="2">LMG 22934</strain>
    </source>
</reference>
<keyword evidence="1" id="KW-0472">Membrane</keyword>